<dbReference type="SUPFAM" id="SSF53474">
    <property type="entry name" value="alpha/beta-Hydrolases"/>
    <property type="match status" value="1"/>
</dbReference>
<dbReference type="Gene3D" id="3.40.50.1820">
    <property type="entry name" value="alpha/beta hydrolase"/>
    <property type="match status" value="1"/>
</dbReference>
<evidence type="ECO:0000313" key="3">
    <source>
        <dbReference type="EMBL" id="STO09329.1"/>
    </source>
</evidence>
<dbReference type="STRING" id="1397694.GCA_000702585_00188"/>
<proteinExistence type="predicted"/>
<dbReference type="AlphaFoldDB" id="A0A377FWX5"/>
<name>A0A377FWX5_9BACL</name>
<evidence type="ECO:0000256" key="1">
    <source>
        <dbReference type="ARBA" id="ARBA00022801"/>
    </source>
</evidence>
<gene>
    <name evidence="3" type="primary">aes_2</name>
    <name evidence="3" type="ORF">NCTC13163_02762</name>
</gene>
<evidence type="ECO:0000259" key="2">
    <source>
        <dbReference type="Pfam" id="PF20434"/>
    </source>
</evidence>
<dbReference type="Pfam" id="PF20434">
    <property type="entry name" value="BD-FAE"/>
    <property type="match status" value="1"/>
</dbReference>
<dbReference type="OrthoDB" id="179999at2"/>
<dbReference type="InterPro" id="IPR029058">
    <property type="entry name" value="AB_hydrolase_fold"/>
</dbReference>
<dbReference type="GO" id="GO:0016787">
    <property type="term" value="F:hydrolase activity"/>
    <property type="evidence" value="ECO:0007669"/>
    <property type="project" value="UniProtKB-KW"/>
</dbReference>
<evidence type="ECO:0000313" key="4">
    <source>
        <dbReference type="Proteomes" id="UP000254060"/>
    </source>
</evidence>
<protein>
    <submittedName>
        <fullName evidence="3">Acetyl esterase</fullName>
        <ecNumber evidence="3">3.1.1.-</ecNumber>
    </submittedName>
</protein>
<dbReference type="EC" id="3.1.1.-" evidence="3"/>
<keyword evidence="1 3" id="KW-0378">Hydrolase</keyword>
<dbReference type="PANTHER" id="PTHR48081">
    <property type="entry name" value="AB HYDROLASE SUPERFAMILY PROTEIN C4A8.06C"/>
    <property type="match status" value="1"/>
</dbReference>
<organism evidence="3 4">
    <name type="scientific">Exiguobacterium aurantiacum</name>
    <dbReference type="NCBI Taxonomy" id="33987"/>
    <lineage>
        <taxon>Bacteria</taxon>
        <taxon>Bacillati</taxon>
        <taxon>Bacillota</taxon>
        <taxon>Bacilli</taxon>
        <taxon>Bacillales</taxon>
        <taxon>Bacillales Family XII. Incertae Sedis</taxon>
        <taxon>Exiguobacterium</taxon>
    </lineage>
</organism>
<dbReference type="Proteomes" id="UP000254060">
    <property type="component" value="Unassembled WGS sequence"/>
</dbReference>
<accession>A0A377FWX5</accession>
<dbReference type="InterPro" id="IPR049492">
    <property type="entry name" value="BD-FAE-like_dom"/>
</dbReference>
<dbReference type="EMBL" id="UGGP01000001">
    <property type="protein sequence ID" value="STO09329.1"/>
    <property type="molecule type" value="Genomic_DNA"/>
</dbReference>
<dbReference type="InterPro" id="IPR050300">
    <property type="entry name" value="GDXG_lipolytic_enzyme"/>
</dbReference>
<reference evidence="3 4" key="1">
    <citation type="submission" date="2018-06" db="EMBL/GenBank/DDBJ databases">
        <authorList>
            <consortium name="Pathogen Informatics"/>
            <person name="Doyle S."/>
        </authorList>
    </citation>
    <scope>NUCLEOTIDE SEQUENCE [LARGE SCALE GENOMIC DNA]</scope>
    <source>
        <strain evidence="3 4">NCTC13163</strain>
    </source>
</reference>
<sequence length="311" mass="34775">MRKETAWFVGGAALAAATAAGATVWNQYGSLVRWQEPELPIRSSTRKRRTHTYKIIDDRPLQFDVYYPPGDGPFPVAVYAHGGAFVRGSRGMVTLFHPLLDHFLAKGFAVISVDYRLFEDGVYFPDNIIDVSDALCYLKQHDALLNLDIEKLIVWGDSAGAALMLAAALDREKQFIGALGEDVPTVKGVIALYPPTNFLLFKFIQTWLAHLKFYEGSREEWRELMVKCSPVTHLYDDAPPILMLHGKKDPIVPFGQALHFVEHASEVGANVQLISFPNGTHSLASFLQSDNPIKEEKLMARIDRFIDDALT</sequence>
<dbReference type="RefSeq" id="WP_029333769.1">
    <property type="nucleotide sequence ID" value="NZ_UGGP01000001.1"/>
</dbReference>
<feature type="domain" description="BD-FAE-like" evidence="2">
    <location>
        <begin position="64"/>
        <end position="261"/>
    </location>
</feature>